<gene>
    <name evidence="1" type="ORF">GGQ68_000030</name>
</gene>
<comment type="caution">
    <text evidence="1">The sequence shown here is derived from an EMBL/GenBank/DDBJ whole genome shotgun (WGS) entry which is preliminary data.</text>
</comment>
<dbReference type="AlphaFoldDB" id="A0A7W6GS36"/>
<evidence type="ECO:0000313" key="2">
    <source>
        <dbReference type="Proteomes" id="UP000541426"/>
    </source>
</evidence>
<protein>
    <recommendedName>
        <fullName evidence="3">Flagellar FliJ protein</fullName>
    </recommendedName>
</protein>
<reference evidence="1 2" key="1">
    <citation type="submission" date="2020-08" db="EMBL/GenBank/DDBJ databases">
        <title>Genomic Encyclopedia of Type Strains, Phase IV (KMG-IV): sequencing the most valuable type-strain genomes for metagenomic binning, comparative biology and taxonomic classification.</title>
        <authorList>
            <person name="Goeker M."/>
        </authorList>
    </citation>
    <scope>NUCLEOTIDE SEQUENCE [LARGE SCALE GENOMIC DNA]</scope>
    <source>
        <strain evidence="1 2">DSM 102235</strain>
    </source>
</reference>
<proteinExistence type="predicted"/>
<dbReference type="EMBL" id="JACIEJ010000001">
    <property type="protein sequence ID" value="MBB3983719.1"/>
    <property type="molecule type" value="Genomic_DNA"/>
</dbReference>
<accession>A0A7W6GS36</accession>
<evidence type="ECO:0008006" key="3">
    <source>
        <dbReference type="Google" id="ProtNLM"/>
    </source>
</evidence>
<keyword evidence="2" id="KW-1185">Reference proteome</keyword>
<name>A0A7W6GS36_9RHOB</name>
<sequence length="141" mass="15849">MTKYTELASITRIMLEKDLDQHRKSLDQSRQIAGELAQIDAMRAAAQADAGAISARQMLGADTLWQGWLLRKRADIQRRAAQARAQEMQTLAVARVAFSRTQAAENLVEQARTENLRKRQLAEADTIDALGQLRRMVDSDQ</sequence>
<evidence type="ECO:0000313" key="1">
    <source>
        <dbReference type="EMBL" id="MBB3983719.1"/>
    </source>
</evidence>
<dbReference type="Proteomes" id="UP000541426">
    <property type="component" value="Unassembled WGS sequence"/>
</dbReference>
<dbReference type="RefSeq" id="WP_183962262.1">
    <property type="nucleotide sequence ID" value="NZ_BAABBZ010000012.1"/>
</dbReference>
<organism evidence="1 2">
    <name type="scientific">Sagittula marina</name>
    <dbReference type="NCBI Taxonomy" id="943940"/>
    <lineage>
        <taxon>Bacteria</taxon>
        <taxon>Pseudomonadati</taxon>
        <taxon>Pseudomonadota</taxon>
        <taxon>Alphaproteobacteria</taxon>
        <taxon>Rhodobacterales</taxon>
        <taxon>Roseobacteraceae</taxon>
        <taxon>Sagittula</taxon>
    </lineage>
</organism>